<proteinExistence type="predicted"/>
<accession>A0A7J6L6X6</accession>
<protein>
    <submittedName>
        <fullName evidence="1">Uncharacterized protein</fullName>
    </submittedName>
</protein>
<dbReference type="AlphaFoldDB" id="A0A7J6L6X6"/>
<evidence type="ECO:0000313" key="2">
    <source>
        <dbReference type="Proteomes" id="UP000591131"/>
    </source>
</evidence>
<comment type="caution">
    <text evidence="1">The sequence shown here is derived from an EMBL/GenBank/DDBJ whole genome shotgun (WGS) entry which is preliminary data.</text>
</comment>
<dbReference type="Proteomes" id="UP000591131">
    <property type="component" value="Unassembled WGS sequence"/>
</dbReference>
<evidence type="ECO:0000313" key="1">
    <source>
        <dbReference type="EMBL" id="KAF4654936.1"/>
    </source>
</evidence>
<sequence length="146" mass="17274">IIGGRKKYEVQRMIKMVEDSIEREGFKEISPRFRHLYSYDADERIWVPKLQMATPNFAFKLDDEVIFDLVGDEVFLVYDVEDCWYDDPPTMGYSIQGKKTKIMYWTGASYPRTLDGARRKEAAGYVEEPEVPFEDKISKMLMERYN</sequence>
<organism evidence="1 2">
    <name type="scientific">Perkinsus chesapeaki</name>
    <name type="common">Clam parasite</name>
    <name type="synonym">Perkinsus andrewsi</name>
    <dbReference type="NCBI Taxonomy" id="330153"/>
    <lineage>
        <taxon>Eukaryota</taxon>
        <taxon>Sar</taxon>
        <taxon>Alveolata</taxon>
        <taxon>Perkinsozoa</taxon>
        <taxon>Perkinsea</taxon>
        <taxon>Perkinsida</taxon>
        <taxon>Perkinsidae</taxon>
        <taxon>Perkinsus</taxon>
    </lineage>
</organism>
<feature type="non-terminal residue" evidence="1">
    <location>
        <position position="146"/>
    </location>
</feature>
<dbReference type="EMBL" id="JAAPAO010000692">
    <property type="protein sequence ID" value="KAF4654936.1"/>
    <property type="molecule type" value="Genomic_DNA"/>
</dbReference>
<reference evidence="1 2" key="1">
    <citation type="submission" date="2020-04" db="EMBL/GenBank/DDBJ databases">
        <title>Perkinsus chesapeaki whole genome sequence.</title>
        <authorList>
            <person name="Bogema D.R."/>
        </authorList>
    </citation>
    <scope>NUCLEOTIDE SEQUENCE [LARGE SCALE GENOMIC DNA]</scope>
    <source>
        <strain evidence="1">ATCC PRA-425</strain>
    </source>
</reference>
<keyword evidence="2" id="KW-1185">Reference proteome</keyword>
<gene>
    <name evidence="1" type="ORF">FOL47_009689</name>
</gene>
<name>A0A7J6L6X6_PERCH</name>